<dbReference type="STRING" id="1314751.GCA_001591425_04947"/>
<dbReference type="GO" id="GO:0004385">
    <property type="term" value="F:GMP kinase activity"/>
    <property type="evidence" value="ECO:0007669"/>
    <property type="project" value="UniProtKB-UniRule"/>
</dbReference>
<dbReference type="Gene3D" id="3.30.63.10">
    <property type="entry name" value="Guanylate Kinase phosphate binding domain"/>
    <property type="match status" value="1"/>
</dbReference>
<evidence type="ECO:0000256" key="2">
    <source>
        <dbReference type="ARBA" id="ARBA00004496"/>
    </source>
</evidence>
<dbReference type="FunFam" id="3.40.50.300:FF:000855">
    <property type="entry name" value="Guanylate kinase"/>
    <property type="match status" value="1"/>
</dbReference>
<keyword evidence="7 13" id="KW-0808">Transferase</keyword>
<name>A0A223KRY3_9BACI</name>
<evidence type="ECO:0000256" key="10">
    <source>
        <dbReference type="ARBA" id="ARBA00022840"/>
    </source>
</evidence>
<reference evidence="15 16" key="1">
    <citation type="submission" date="2016-12" db="EMBL/GenBank/DDBJ databases">
        <title>The whole genome sequencing and assembly of Bacillus cohnii DSM 6307T strain.</title>
        <authorList>
            <person name="Lee Y.-J."/>
            <person name="Yi H."/>
            <person name="Bahn Y.-S."/>
            <person name="Kim J.F."/>
            <person name="Lee D.-W."/>
        </authorList>
    </citation>
    <scope>NUCLEOTIDE SEQUENCE [LARGE SCALE GENOMIC DNA]</scope>
    <source>
        <strain evidence="15 16">DSM 6307</strain>
    </source>
</reference>
<dbReference type="EC" id="2.7.4.8" evidence="4 13"/>
<keyword evidence="16" id="KW-1185">Reference proteome</keyword>
<dbReference type="KEGG" id="bcoh:BC6307_12870"/>
<feature type="binding site" evidence="13">
    <location>
        <begin position="12"/>
        <end position="19"/>
    </location>
    <ligand>
        <name>ATP</name>
        <dbReference type="ChEBI" id="CHEBI:30616"/>
    </ligand>
</feature>
<evidence type="ECO:0000256" key="6">
    <source>
        <dbReference type="ARBA" id="ARBA00022490"/>
    </source>
</evidence>
<comment type="catalytic activity">
    <reaction evidence="12 13">
        <text>GMP + ATP = GDP + ADP</text>
        <dbReference type="Rhea" id="RHEA:20780"/>
        <dbReference type="ChEBI" id="CHEBI:30616"/>
        <dbReference type="ChEBI" id="CHEBI:58115"/>
        <dbReference type="ChEBI" id="CHEBI:58189"/>
        <dbReference type="ChEBI" id="CHEBI:456216"/>
        <dbReference type="EC" id="2.7.4.8"/>
    </reaction>
</comment>
<dbReference type="Proteomes" id="UP000215224">
    <property type="component" value="Chromosome"/>
</dbReference>
<dbReference type="FunFam" id="3.30.63.10:FF:000002">
    <property type="entry name" value="Guanylate kinase 1"/>
    <property type="match status" value="1"/>
</dbReference>
<accession>A0A223KRY3</accession>
<dbReference type="InterPro" id="IPR017665">
    <property type="entry name" value="Guanylate_kinase"/>
</dbReference>
<keyword evidence="10 13" id="KW-0067">ATP-binding</keyword>
<dbReference type="HAMAP" id="MF_00328">
    <property type="entry name" value="Guanylate_kinase"/>
    <property type="match status" value="1"/>
</dbReference>
<gene>
    <name evidence="13" type="primary">gmk</name>
    <name evidence="15" type="ORF">BC6307_12870</name>
</gene>
<dbReference type="InterPro" id="IPR027417">
    <property type="entry name" value="P-loop_NTPase"/>
</dbReference>
<comment type="subcellular location">
    <subcellularLocation>
        <location evidence="2 13">Cytoplasm</location>
    </subcellularLocation>
</comment>
<dbReference type="NCBIfam" id="TIGR03263">
    <property type="entry name" value="guanyl_kin"/>
    <property type="match status" value="1"/>
</dbReference>
<dbReference type="PROSITE" id="PS00856">
    <property type="entry name" value="GUANYLATE_KINASE_1"/>
    <property type="match status" value="1"/>
</dbReference>
<sequence length="204" mass="23424">MIERGLLIVLSGPSGVGKGTVRKAIFSKDDVDFEYSISMTTRKPREGEVDGVDYFFKSKEEFKSLIEKDKFIEWAEYVGNYYGTPVDYVEQCLSQGKDVFLEIEVQGALQVKNKFPEGVFIFLAPPSLSELKKRITTRGTETADLINNRMTVAKEEIEMMDAYDYVVENDEVDLACSRIQSIVVAEHCKRTRIREKYQRMLEVE</sequence>
<dbReference type="EMBL" id="CP018866">
    <property type="protein sequence ID" value="AST92108.1"/>
    <property type="molecule type" value="Genomic_DNA"/>
</dbReference>
<dbReference type="GO" id="GO:0005524">
    <property type="term" value="F:ATP binding"/>
    <property type="evidence" value="ECO:0007669"/>
    <property type="project" value="UniProtKB-UniRule"/>
</dbReference>
<proteinExistence type="inferred from homology"/>
<evidence type="ECO:0000256" key="1">
    <source>
        <dbReference type="ARBA" id="ARBA00003531"/>
    </source>
</evidence>
<dbReference type="InterPro" id="IPR008144">
    <property type="entry name" value="Guanylate_kin-like_dom"/>
</dbReference>
<dbReference type="PANTHER" id="PTHR23117">
    <property type="entry name" value="GUANYLATE KINASE-RELATED"/>
    <property type="match status" value="1"/>
</dbReference>
<dbReference type="PROSITE" id="PS50052">
    <property type="entry name" value="GUANYLATE_KINASE_2"/>
    <property type="match status" value="1"/>
</dbReference>
<dbReference type="RefSeq" id="WP_066421856.1">
    <property type="nucleotide sequence ID" value="NZ_CP018866.1"/>
</dbReference>
<keyword evidence="9 13" id="KW-0418">Kinase</keyword>
<evidence type="ECO:0000313" key="16">
    <source>
        <dbReference type="Proteomes" id="UP000215224"/>
    </source>
</evidence>
<dbReference type="InterPro" id="IPR008145">
    <property type="entry name" value="GK/Ca_channel_bsu"/>
</dbReference>
<feature type="domain" description="Guanylate kinase-like" evidence="14">
    <location>
        <begin position="5"/>
        <end position="184"/>
    </location>
</feature>
<evidence type="ECO:0000256" key="9">
    <source>
        <dbReference type="ARBA" id="ARBA00022777"/>
    </source>
</evidence>
<evidence type="ECO:0000313" key="15">
    <source>
        <dbReference type="EMBL" id="AST92108.1"/>
    </source>
</evidence>
<evidence type="ECO:0000256" key="11">
    <source>
        <dbReference type="ARBA" id="ARBA00030128"/>
    </source>
</evidence>
<organism evidence="15 16">
    <name type="scientific">Sutcliffiella cohnii</name>
    <dbReference type="NCBI Taxonomy" id="33932"/>
    <lineage>
        <taxon>Bacteria</taxon>
        <taxon>Bacillati</taxon>
        <taxon>Bacillota</taxon>
        <taxon>Bacilli</taxon>
        <taxon>Bacillales</taxon>
        <taxon>Bacillaceae</taxon>
        <taxon>Sutcliffiella</taxon>
    </lineage>
</organism>
<dbReference type="CDD" id="cd00071">
    <property type="entry name" value="GMPK"/>
    <property type="match status" value="1"/>
</dbReference>
<dbReference type="GO" id="GO:0005829">
    <property type="term" value="C:cytosol"/>
    <property type="evidence" value="ECO:0007669"/>
    <property type="project" value="TreeGrafter"/>
</dbReference>
<keyword evidence="8 13" id="KW-0547">Nucleotide-binding</keyword>
<dbReference type="PANTHER" id="PTHR23117:SF13">
    <property type="entry name" value="GUANYLATE KINASE"/>
    <property type="match status" value="1"/>
</dbReference>
<protein>
    <recommendedName>
        <fullName evidence="5 13">Guanylate kinase</fullName>
        <ecNumber evidence="4 13">2.7.4.8</ecNumber>
    </recommendedName>
    <alternativeName>
        <fullName evidence="11 13">GMP kinase</fullName>
    </alternativeName>
</protein>
<evidence type="ECO:0000256" key="3">
    <source>
        <dbReference type="ARBA" id="ARBA00005790"/>
    </source>
</evidence>
<evidence type="ECO:0000259" key="14">
    <source>
        <dbReference type="PROSITE" id="PS50052"/>
    </source>
</evidence>
<dbReference type="AlphaFoldDB" id="A0A223KRY3"/>
<comment type="function">
    <text evidence="1 13">Essential for recycling GMP and indirectly, cGMP.</text>
</comment>
<dbReference type="InterPro" id="IPR020590">
    <property type="entry name" value="Guanylate_kinase_CS"/>
</dbReference>
<evidence type="ECO:0000256" key="7">
    <source>
        <dbReference type="ARBA" id="ARBA00022679"/>
    </source>
</evidence>
<evidence type="ECO:0000256" key="5">
    <source>
        <dbReference type="ARBA" id="ARBA00016296"/>
    </source>
</evidence>
<dbReference type="SMART" id="SM00072">
    <property type="entry name" value="GuKc"/>
    <property type="match status" value="1"/>
</dbReference>
<evidence type="ECO:0000256" key="12">
    <source>
        <dbReference type="ARBA" id="ARBA00048594"/>
    </source>
</evidence>
<evidence type="ECO:0000256" key="4">
    <source>
        <dbReference type="ARBA" id="ARBA00012961"/>
    </source>
</evidence>
<evidence type="ECO:0000256" key="13">
    <source>
        <dbReference type="HAMAP-Rule" id="MF_00328"/>
    </source>
</evidence>
<keyword evidence="6 13" id="KW-0963">Cytoplasm</keyword>
<comment type="similarity">
    <text evidence="3 13">Belongs to the guanylate kinase family.</text>
</comment>
<dbReference type="Pfam" id="PF00625">
    <property type="entry name" value="Guanylate_kin"/>
    <property type="match status" value="1"/>
</dbReference>
<evidence type="ECO:0000256" key="8">
    <source>
        <dbReference type="ARBA" id="ARBA00022741"/>
    </source>
</evidence>
<dbReference type="Gene3D" id="3.40.50.300">
    <property type="entry name" value="P-loop containing nucleotide triphosphate hydrolases"/>
    <property type="match status" value="1"/>
</dbReference>
<dbReference type="SUPFAM" id="SSF52540">
    <property type="entry name" value="P-loop containing nucleoside triphosphate hydrolases"/>
    <property type="match status" value="1"/>
</dbReference>